<dbReference type="OrthoDB" id="10453530at2759"/>
<evidence type="ECO:0000313" key="1">
    <source>
        <dbReference type="EMBL" id="KFM80398.1"/>
    </source>
</evidence>
<dbReference type="EMBL" id="KK121400">
    <property type="protein sequence ID" value="KFM80398.1"/>
    <property type="molecule type" value="Genomic_DNA"/>
</dbReference>
<accession>A0A087USQ9</accession>
<dbReference type="AlphaFoldDB" id="A0A087USQ9"/>
<keyword evidence="2" id="KW-1185">Reference proteome</keyword>
<evidence type="ECO:0000313" key="2">
    <source>
        <dbReference type="Proteomes" id="UP000054359"/>
    </source>
</evidence>
<sequence length="98" mass="10864">MCIVDSINIKMREQQPANGESNATAVVRPRIHHPDVQNEDDLDIRGIKLVSNILRNHQVIASSSTECLSCFHDVCVPFAPSHLCQRSPGEPPPPTLDR</sequence>
<name>A0A087USQ9_STEMI</name>
<reference evidence="1 2" key="1">
    <citation type="submission" date="2013-11" db="EMBL/GenBank/DDBJ databases">
        <title>Genome sequencing of Stegodyphus mimosarum.</title>
        <authorList>
            <person name="Bechsgaard J."/>
        </authorList>
    </citation>
    <scope>NUCLEOTIDE SEQUENCE [LARGE SCALE GENOMIC DNA]</scope>
</reference>
<protein>
    <submittedName>
        <fullName evidence="1">Uncharacterized protein</fullName>
    </submittedName>
</protein>
<feature type="non-terminal residue" evidence="1">
    <location>
        <position position="98"/>
    </location>
</feature>
<proteinExistence type="predicted"/>
<dbReference type="Proteomes" id="UP000054359">
    <property type="component" value="Unassembled WGS sequence"/>
</dbReference>
<gene>
    <name evidence="1" type="ORF">X975_02542</name>
</gene>
<organism evidence="1 2">
    <name type="scientific">Stegodyphus mimosarum</name>
    <name type="common">African social velvet spider</name>
    <dbReference type="NCBI Taxonomy" id="407821"/>
    <lineage>
        <taxon>Eukaryota</taxon>
        <taxon>Metazoa</taxon>
        <taxon>Ecdysozoa</taxon>
        <taxon>Arthropoda</taxon>
        <taxon>Chelicerata</taxon>
        <taxon>Arachnida</taxon>
        <taxon>Araneae</taxon>
        <taxon>Araneomorphae</taxon>
        <taxon>Entelegynae</taxon>
        <taxon>Eresoidea</taxon>
        <taxon>Eresidae</taxon>
        <taxon>Stegodyphus</taxon>
    </lineage>
</organism>